<name>A0A9J6GF34_HAELO</name>
<feature type="compositionally biased region" description="Polar residues" evidence="1">
    <location>
        <begin position="172"/>
        <end position="182"/>
    </location>
</feature>
<evidence type="ECO:0000256" key="1">
    <source>
        <dbReference type="SAM" id="MobiDB-lite"/>
    </source>
</evidence>
<dbReference type="AlphaFoldDB" id="A0A9J6GF34"/>
<sequence>MPTRGFSAARSTAHPRESSGTHDRGRGGGGGGGAALESKEKGVRAASSPAAAAGSDGHVGTARTTDGRQQRSLCSSSSRTQRAQNDVLGSRSHSSTMMLCRSTVRGKRPRLKGAPMLVEPVTVRPAAGATPRQPRSPWLPLLAGTRGRWRCATRGLQARRTPEQQGKGGHNHGSQQRFARNGSSRRRPIVGAVSRNERAAF</sequence>
<accession>A0A9J6GF34</accession>
<gene>
    <name evidence="2" type="ORF">HPB48_018430</name>
</gene>
<feature type="region of interest" description="Disordered" evidence="1">
    <location>
        <begin position="156"/>
        <end position="201"/>
    </location>
</feature>
<reference evidence="2 3" key="1">
    <citation type="journal article" date="2020" name="Cell">
        <title>Large-Scale Comparative Analyses of Tick Genomes Elucidate Their Genetic Diversity and Vector Capacities.</title>
        <authorList>
            <consortium name="Tick Genome and Microbiome Consortium (TIGMIC)"/>
            <person name="Jia N."/>
            <person name="Wang J."/>
            <person name="Shi W."/>
            <person name="Du L."/>
            <person name="Sun Y."/>
            <person name="Zhan W."/>
            <person name="Jiang J.F."/>
            <person name="Wang Q."/>
            <person name="Zhang B."/>
            <person name="Ji P."/>
            <person name="Bell-Sakyi L."/>
            <person name="Cui X.M."/>
            <person name="Yuan T.T."/>
            <person name="Jiang B.G."/>
            <person name="Yang W.F."/>
            <person name="Lam T.T."/>
            <person name="Chang Q.C."/>
            <person name="Ding S.J."/>
            <person name="Wang X.J."/>
            <person name="Zhu J.G."/>
            <person name="Ruan X.D."/>
            <person name="Zhao L."/>
            <person name="Wei J.T."/>
            <person name="Ye R.Z."/>
            <person name="Que T.C."/>
            <person name="Du C.H."/>
            <person name="Zhou Y.H."/>
            <person name="Cheng J.X."/>
            <person name="Dai P.F."/>
            <person name="Guo W.B."/>
            <person name="Han X.H."/>
            <person name="Huang E.J."/>
            <person name="Li L.F."/>
            <person name="Wei W."/>
            <person name="Gao Y.C."/>
            <person name="Liu J.Z."/>
            <person name="Shao H.Z."/>
            <person name="Wang X."/>
            <person name="Wang C.C."/>
            <person name="Yang T.C."/>
            <person name="Huo Q.B."/>
            <person name="Li W."/>
            <person name="Chen H.Y."/>
            <person name="Chen S.E."/>
            <person name="Zhou L.G."/>
            <person name="Ni X.B."/>
            <person name="Tian J.H."/>
            <person name="Sheng Y."/>
            <person name="Liu T."/>
            <person name="Pan Y.S."/>
            <person name="Xia L.Y."/>
            <person name="Li J."/>
            <person name="Zhao F."/>
            <person name="Cao W.C."/>
        </authorList>
    </citation>
    <scope>NUCLEOTIDE SEQUENCE [LARGE SCALE GENOMIC DNA]</scope>
    <source>
        <strain evidence="2">HaeL-2018</strain>
    </source>
</reference>
<dbReference type="EMBL" id="JABSTR010000006">
    <property type="protein sequence ID" value="KAH9373377.1"/>
    <property type="molecule type" value="Genomic_DNA"/>
</dbReference>
<proteinExistence type="predicted"/>
<evidence type="ECO:0000313" key="3">
    <source>
        <dbReference type="Proteomes" id="UP000821853"/>
    </source>
</evidence>
<dbReference type="Proteomes" id="UP000821853">
    <property type="component" value="Chromosome 4"/>
</dbReference>
<comment type="caution">
    <text evidence="2">The sequence shown here is derived from an EMBL/GenBank/DDBJ whole genome shotgun (WGS) entry which is preliminary data.</text>
</comment>
<feature type="compositionally biased region" description="Basic and acidic residues" evidence="1">
    <location>
        <begin position="14"/>
        <end position="26"/>
    </location>
</feature>
<feature type="region of interest" description="Disordered" evidence="1">
    <location>
        <begin position="1"/>
        <end position="97"/>
    </location>
</feature>
<evidence type="ECO:0000313" key="2">
    <source>
        <dbReference type="EMBL" id="KAH9373377.1"/>
    </source>
</evidence>
<organism evidence="2 3">
    <name type="scientific">Haemaphysalis longicornis</name>
    <name type="common">Bush tick</name>
    <dbReference type="NCBI Taxonomy" id="44386"/>
    <lineage>
        <taxon>Eukaryota</taxon>
        <taxon>Metazoa</taxon>
        <taxon>Ecdysozoa</taxon>
        <taxon>Arthropoda</taxon>
        <taxon>Chelicerata</taxon>
        <taxon>Arachnida</taxon>
        <taxon>Acari</taxon>
        <taxon>Parasitiformes</taxon>
        <taxon>Ixodida</taxon>
        <taxon>Ixodoidea</taxon>
        <taxon>Ixodidae</taxon>
        <taxon>Haemaphysalinae</taxon>
        <taxon>Haemaphysalis</taxon>
    </lineage>
</organism>
<dbReference type="VEuPathDB" id="VectorBase:HLOH_061363"/>
<feature type="compositionally biased region" description="Low complexity" evidence="1">
    <location>
        <begin position="45"/>
        <end position="55"/>
    </location>
</feature>
<feature type="compositionally biased region" description="Low complexity" evidence="1">
    <location>
        <begin position="70"/>
        <end position="82"/>
    </location>
</feature>
<protein>
    <submittedName>
        <fullName evidence="2">Uncharacterized protein</fullName>
    </submittedName>
</protein>
<keyword evidence="3" id="KW-1185">Reference proteome</keyword>